<protein>
    <recommendedName>
        <fullName evidence="4">Type 1 fimbrial protein</fullName>
    </recommendedName>
</protein>
<sequence length="96" mass="10316">MNYSLMVLGLLALLPAALQAAQGGTVHFTGKIAAPTCEISHNKGKLISSCYREISDETFGFITMPIEMMSSELVSSATTELVNNNSSLQRVTVSYN</sequence>
<feature type="signal peptide" evidence="1">
    <location>
        <begin position="1"/>
        <end position="20"/>
    </location>
</feature>
<proteinExistence type="predicted"/>
<evidence type="ECO:0000313" key="2">
    <source>
        <dbReference type="EMBL" id="MBI6182234.1"/>
    </source>
</evidence>
<evidence type="ECO:0008006" key="4">
    <source>
        <dbReference type="Google" id="ProtNLM"/>
    </source>
</evidence>
<name>A0ABS0TWC8_SERPR</name>
<gene>
    <name evidence="2" type="ORF">JEQ07_17780</name>
</gene>
<dbReference type="EMBL" id="JAEHSL010000016">
    <property type="protein sequence ID" value="MBI6182234.1"/>
    <property type="molecule type" value="Genomic_DNA"/>
</dbReference>
<feature type="chain" id="PRO_5045873683" description="Type 1 fimbrial protein" evidence="1">
    <location>
        <begin position="21"/>
        <end position="96"/>
    </location>
</feature>
<comment type="caution">
    <text evidence="2">The sequence shown here is derived from an EMBL/GenBank/DDBJ whole genome shotgun (WGS) entry which is preliminary data.</text>
</comment>
<evidence type="ECO:0000313" key="3">
    <source>
        <dbReference type="Proteomes" id="UP000639004"/>
    </source>
</evidence>
<organism evidence="2 3">
    <name type="scientific">Serratia proteamaculans</name>
    <dbReference type="NCBI Taxonomy" id="28151"/>
    <lineage>
        <taxon>Bacteria</taxon>
        <taxon>Pseudomonadati</taxon>
        <taxon>Pseudomonadota</taxon>
        <taxon>Gammaproteobacteria</taxon>
        <taxon>Enterobacterales</taxon>
        <taxon>Yersiniaceae</taxon>
        <taxon>Serratia</taxon>
    </lineage>
</organism>
<reference evidence="2 3" key="1">
    <citation type="submission" date="2020-12" db="EMBL/GenBank/DDBJ databases">
        <title>Enhanced detection system for hospital associated transmission using whole genome sequencing surveillance.</title>
        <authorList>
            <person name="Harrison L.H."/>
            <person name="Van Tyne D."/>
            <person name="Marsh J.W."/>
            <person name="Griffith M.P."/>
            <person name="Snyder D.J."/>
            <person name="Cooper V.S."/>
            <person name="Mustapha M."/>
        </authorList>
    </citation>
    <scope>NUCLEOTIDE SEQUENCE [LARGE SCALE GENOMIC DNA]</scope>
    <source>
        <strain evidence="2 3">SER00238</strain>
    </source>
</reference>
<dbReference type="RefSeq" id="WP_129934559.1">
    <property type="nucleotide sequence ID" value="NZ_CAMIPQ010000001.1"/>
</dbReference>
<keyword evidence="3" id="KW-1185">Reference proteome</keyword>
<keyword evidence="1" id="KW-0732">Signal</keyword>
<accession>A0ABS0TWC8</accession>
<dbReference type="Proteomes" id="UP000639004">
    <property type="component" value="Unassembled WGS sequence"/>
</dbReference>
<evidence type="ECO:0000256" key="1">
    <source>
        <dbReference type="SAM" id="SignalP"/>
    </source>
</evidence>